<gene>
    <name evidence="2" type="ORF">EHSB41UT_04031</name>
</gene>
<feature type="transmembrane region" description="Helical" evidence="1">
    <location>
        <begin position="12"/>
        <end position="28"/>
    </location>
</feature>
<evidence type="ECO:0000313" key="2">
    <source>
        <dbReference type="EMBL" id="SMA50238.1"/>
    </source>
</evidence>
<name>A0A1X7AQ61_9GAMM</name>
<organism evidence="2 3">
    <name type="scientific">Parendozoicomonas haliclonae</name>
    <dbReference type="NCBI Taxonomy" id="1960125"/>
    <lineage>
        <taxon>Bacteria</taxon>
        <taxon>Pseudomonadati</taxon>
        <taxon>Pseudomonadota</taxon>
        <taxon>Gammaproteobacteria</taxon>
        <taxon>Oceanospirillales</taxon>
        <taxon>Endozoicomonadaceae</taxon>
        <taxon>Parendozoicomonas</taxon>
    </lineage>
</organism>
<evidence type="ECO:0000313" key="3">
    <source>
        <dbReference type="Proteomes" id="UP000196573"/>
    </source>
</evidence>
<dbReference type="RefSeq" id="WP_087112681.1">
    <property type="nucleotide sequence ID" value="NZ_CBCSCN010000013.1"/>
</dbReference>
<dbReference type="Proteomes" id="UP000196573">
    <property type="component" value="Unassembled WGS sequence"/>
</dbReference>
<dbReference type="OrthoDB" id="5646207at2"/>
<dbReference type="AlphaFoldDB" id="A0A1X7AQ61"/>
<accession>A0A1X7AQ61</accession>
<evidence type="ECO:0000256" key="1">
    <source>
        <dbReference type="SAM" id="Phobius"/>
    </source>
</evidence>
<proteinExistence type="predicted"/>
<feature type="transmembrane region" description="Helical" evidence="1">
    <location>
        <begin position="35"/>
        <end position="52"/>
    </location>
</feature>
<reference evidence="2 3" key="1">
    <citation type="submission" date="2017-03" db="EMBL/GenBank/DDBJ databases">
        <authorList>
            <person name="Afonso C.L."/>
            <person name="Miller P.J."/>
            <person name="Scott M.A."/>
            <person name="Spackman E."/>
            <person name="Goraichik I."/>
            <person name="Dimitrov K.M."/>
            <person name="Suarez D.L."/>
            <person name="Swayne D.E."/>
        </authorList>
    </citation>
    <scope>NUCLEOTIDE SEQUENCE [LARGE SCALE GENOMIC DNA]</scope>
    <source>
        <strain evidence="2">SB41UT1</strain>
    </source>
</reference>
<keyword evidence="1" id="KW-0472">Membrane</keyword>
<protein>
    <submittedName>
        <fullName evidence="2">Uncharacterized protein</fullName>
    </submittedName>
</protein>
<keyword evidence="1" id="KW-0812">Transmembrane</keyword>
<keyword evidence="1" id="KW-1133">Transmembrane helix</keyword>
<sequence length="87" mass="9989">MITIDWSQAGPQEIVGFIASFLVFLTFFETDMKRLRIVAIVSNIMFIFYASLRDLPPVLCLHILLLPLNAIRLRQIYTQENNSKDSG</sequence>
<keyword evidence="3" id="KW-1185">Reference proteome</keyword>
<dbReference type="EMBL" id="FWPT01000011">
    <property type="protein sequence ID" value="SMA50238.1"/>
    <property type="molecule type" value="Genomic_DNA"/>
</dbReference>